<feature type="signal peptide" evidence="3">
    <location>
        <begin position="1"/>
        <end position="20"/>
    </location>
</feature>
<evidence type="ECO:0000313" key="4">
    <source>
        <dbReference type="EMBL" id="AFL73783.1"/>
    </source>
</evidence>
<evidence type="ECO:0000256" key="3">
    <source>
        <dbReference type="SAM" id="SignalP"/>
    </source>
</evidence>
<name>I3Y9W5_THIV6</name>
<dbReference type="InterPro" id="IPR024930">
    <property type="entry name" value="Skp_dom_sf"/>
</dbReference>
<dbReference type="OrthoDB" id="5767587at2"/>
<organism evidence="4 5">
    <name type="scientific">Thiocystis violascens (strain ATCC 17096 / DSM 198 / 6111)</name>
    <name type="common">Chromatium violascens</name>
    <dbReference type="NCBI Taxonomy" id="765911"/>
    <lineage>
        <taxon>Bacteria</taxon>
        <taxon>Pseudomonadati</taxon>
        <taxon>Pseudomonadota</taxon>
        <taxon>Gammaproteobacteria</taxon>
        <taxon>Chromatiales</taxon>
        <taxon>Chromatiaceae</taxon>
        <taxon>Thiocystis</taxon>
    </lineage>
</organism>
<keyword evidence="2 3" id="KW-0732">Signal</keyword>
<gene>
    <name evidence="4" type="ordered locus">Thivi_1811</name>
</gene>
<dbReference type="Gene3D" id="3.30.910.20">
    <property type="entry name" value="Skp domain"/>
    <property type="match status" value="1"/>
</dbReference>
<comment type="similarity">
    <text evidence="1">Belongs to the Skp family.</text>
</comment>
<feature type="chain" id="PRO_5003683030" evidence="3">
    <location>
        <begin position="21"/>
        <end position="171"/>
    </location>
</feature>
<dbReference type="STRING" id="765911.Thivi_1811"/>
<sequence>MPRPILFLALSFFMVLPTLAANNGSVGYVDMQKVLEQSKLGQRLQEQLRKEFEPKARQFAEDEKQIQTMQQSLERDKALMSKDQLAKKEKEIQALIENYQKKTLPIQQELMKVQQEKGREIVVPAREAVNAVAKQKKLGMVVERGLSGLLYLDDSLEITADVIKEMDAKTK</sequence>
<protein>
    <submittedName>
        <fullName evidence="4">Outer membrane protein</fullName>
    </submittedName>
</protein>
<dbReference type="SUPFAM" id="SSF111384">
    <property type="entry name" value="OmpH-like"/>
    <property type="match status" value="1"/>
</dbReference>
<dbReference type="KEGG" id="tvi:Thivi_1811"/>
<dbReference type="PANTHER" id="PTHR35089:SF1">
    <property type="entry name" value="CHAPERONE PROTEIN SKP"/>
    <property type="match status" value="1"/>
</dbReference>
<dbReference type="HOGENOM" id="CLU_101388_3_3_6"/>
<dbReference type="Pfam" id="PF03938">
    <property type="entry name" value="OmpH"/>
    <property type="match status" value="1"/>
</dbReference>
<dbReference type="RefSeq" id="WP_014778243.1">
    <property type="nucleotide sequence ID" value="NC_018012.1"/>
</dbReference>
<dbReference type="SMART" id="SM00935">
    <property type="entry name" value="OmpH"/>
    <property type="match status" value="1"/>
</dbReference>
<dbReference type="PANTHER" id="PTHR35089">
    <property type="entry name" value="CHAPERONE PROTEIN SKP"/>
    <property type="match status" value="1"/>
</dbReference>
<evidence type="ECO:0000256" key="1">
    <source>
        <dbReference type="ARBA" id="ARBA00009091"/>
    </source>
</evidence>
<dbReference type="AlphaFoldDB" id="I3Y9W5"/>
<dbReference type="InterPro" id="IPR005632">
    <property type="entry name" value="Chaperone_Skp"/>
</dbReference>
<dbReference type="GO" id="GO:0050821">
    <property type="term" value="P:protein stabilization"/>
    <property type="evidence" value="ECO:0007669"/>
    <property type="project" value="TreeGrafter"/>
</dbReference>
<dbReference type="eggNOG" id="COG2825">
    <property type="taxonomic scope" value="Bacteria"/>
</dbReference>
<accession>I3Y9W5</accession>
<evidence type="ECO:0000313" key="5">
    <source>
        <dbReference type="Proteomes" id="UP000006062"/>
    </source>
</evidence>
<dbReference type="GO" id="GO:0005829">
    <property type="term" value="C:cytosol"/>
    <property type="evidence" value="ECO:0007669"/>
    <property type="project" value="TreeGrafter"/>
</dbReference>
<proteinExistence type="inferred from homology"/>
<evidence type="ECO:0000256" key="2">
    <source>
        <dbReference type="ARBA" id="ARBA00022729"/>
    </source>
</evidence>
<dbReference type="EMBL" id="CP003154">
    <property type="protein sequence ID" value="AFL73783.1"/>
    <property type="molecule type" value="Genomic_DNA"/>
</dbReference>
<reference evidence="4 5" key="1">
    <citation type="submission" date="2012-06" db="EMBL/GenBank/DDBJ databases">
        <title>Complete sequence of Thiocystis violascens DSM 198.</title>
        <authorList>
            <consortium name="US DOE Joint Genome Institute"/>
            <person name="Lucas S."/>
            <person name="Han J."/>
            <person name="Lapidus A."/>
            <person name="Cheng J.-F."/>
            <person name="Goodwin L."/>
            <person name="Pitluck S."/>
            <person name="Peters L."/>
            <person name="Ovchinnikova G."/>
            <person name="Teshima H."/>
            <person name="Detter J.C."/>
            <person name="Han C."/>
            <person name="Tapia R."/>
            <person name="Land M."/>
            <person name="Hauser L."/>
            <person name="Kyrpides N."/>
            <person name="Ivanova N."/>
            <person name="Pagani I."/>
            <person name="Vogl K."/>
            <person name="Liu Z."/>
            <person name="Frigaard N.-U."/>
            <person name="Bryant D."/>
            <person name="Woyke T."/>
        </authorList>
    </citation>
    <scope>NUCLEOTIDE SEQUENCE [LARGE SCALE GENOMIC DNA]</scope>
    <source>
        <strain evidence="5">ATCC 17096 / DSM 198 / 6111</strain>
    </source>
</reference>
<keyword evidence="5" id="KW-1185">Reference proteome</keyword>
<dbReference type="Proteomes" id="UP000006062">
    <property type="component" value="Chromosome"/>
</dbReference>
<dbReference type="GO" id="GO:0051082">
    <property type="term" value="F:unfolded protein binding"/>
    <property type="evidence" value="ECO:0007669"/>
    <property type="project" value="InterPro"/>
</dbReference>